<dbReference type="EMBL" id="LN609529">
    <property type="protein sequence ID" value="CEF67592.1"/>
    <property type="molecule type" value="Genomic_DNA"/>
</dbReference>
<evidence type="ECO:0000313" key="5">
    <source>
        <dbReference type="WormBase" id="SRAE_2000225400"/>
    </source>
</evidence>
<dbReference type="AlphaFoldDB" id="A0A090LCV6"/>
<sequence>MNEKEIKNNKRSHSIYGGFRATIPHLIIENNGSDYSKDQIDEMYLYINDKNNPISKKREESIADIHIDRVFKRKCMRGVEKFLNIEYQIGTCINSNEIPCKKVKESNSVNDDNSKTNNNNNKNGNCMTKDNTTINSEKLIK</sequence>
<gene>
    <name evidence="2 4 5" type="ORF">SRAE_2000225400</name>
</gene>
<dbReference type="Proteomes" id="UP000035682">
    <property type="component" value="Unplaced"/>
</dbReference>
<protein>
    <submittedName>
        <fullName evidence="2 4">Uncharacterized protein</fullName>
    </submittedName>
</protein>
<dbReference type="RefSeq" id="XP_024506792.1">
    <property type="nucleotide sequence ID" value="XM_024653302.1"/>
</dbReference>
<proteinExistence type="predicted"/>
<evidence type="ECO:0000313" key="2">
    <source>
        <dbReference type="EMBL" id="CEF67592.1"/>
    </source>
</evidence>
<reference evidence="2 3" key="1">
    <citation type="submission" date="2014-09" db="EMBL/GenBank/DDBJ databases">
        <authorList>
            <person name="Martin A.A."/>
        </authorList>
    </citation>
    <scope>NUCLEOTIDE SEQUENCE</scope>
    <source>
        <strain evidence="3">ED321</strain>
        <strain evidence="2">ED321 Heterogonic</strain>
    </source>
</reference>
<dbReference type="GeneID" id="36379957"/>
<dbReference type="WormBase" id="SRAE_2000225400">
    <property type="protein sequence ID" value="SRP03453"/>
    <property type="gene ID" value="WBGene00262463"/>
</dbReference>
<dbReference type="CTD" id="36379957"/>
<feature type="compositionally biased region" description="Polar residues" evidence="1">
    <location>
        <begin position="132"/>
        <end position="141"/>
    </location>
</feature>
<organism evidence="2">
    <name type="scientific">Strongyloides ratti</name>
    <name type="common">Parasitic roundworm</name>
    <dbReference type="NCBI Taxonomy" id="34506"/>
    <lineage>
        <taxon>Eukaryota</taxon>
        <taxon>Metazoa</taxon>
        <taxon>Ecdysozoa</taxon>
        <taxon>Nematoda</taxon>
        <taxon>Chromadorea</taxon>
        <taxon>Rhabditida</taxon>
        <taxon>Tylenchina</taxon>
        <taxon>Panagrolaimomorpha</taxon>
        <taxon>Strongyloidoidea</taxon>
        <taxon>Strongyloididae</taxon>
        <taxon>Strongyloides</taxon>
    </lineage>
</organism>
<evidence type="ECO:0000313" key="3">
    <source>
        <dbReference type="Proteomes" id="UP000035682"/>
    </source>
</evidence>
<feature type="region of interest" description="Disordered" evidence="1">
    <location>
        <begin position="105"/>
        <end position="141"/>
    </location>
</feature>
<evidence type="ECO:0000256" key="1">
    <source>
        <dbReference type="SAM" id="MobiDB-lite"/>
    </source>
</evidence>
<name>A0A090LCV6_STRRB</name>
<dbReference type="WBParaSite" id="SRAE_2000225400.1">
    <property type="protein sequence ID" value="SRAE_2000225400.1"/>
    <property type="gene ID" value="WBGene00262463"/>
</dbReference>
<accession>A0A090LCV6</accession>
<feature type="compositionally biased region" description="Low complexity" evidence="1">
    <location>
        <begin position="106"/>
        <end position="131"/>
    </location>
</feature>
<evidence type="ECO:0000313" key="4">
    <source>
        <dbReference type="WBParaSite" id="SRAE_2000225400.1"/>
    </source>
</evidence>
<keyword evidence="3" id="KW-1185">Reference proteome</keyword>
<reference evidence="4" key="2">
    <citation type="submission" date="2020-12" db="UniProtKB">
        <authorList>
            <consortium name="WormBaseParasite"/>
        </authorList>
    </citation>
    <scope>IDENTIFICATION</scope>
</reference>